<dbReference type="EMBL" id="JAAIKC010000003">
    <property type="protein sequence ID" value="NEW06530.1"/>
    <property type="molecule type" value="Genomic_DNA"/>
</dbReference>
<organism evidence="2">
    <name type="scientific">Paenibacillus sp. SYP-B3998</name>
    <dbReference type="NCBI Taxonomy" id="2678564"/>
    <lineage>
        <taxon>Bacteria</taxon>
        <taxon>Bacillati</taxon>
        <taxon>Bacillota</taxon>
        <taxon>Bacilli</taxon>
        <taxon>Bacillales</taxon>
        <taxon>Paenibacillaceae</taxon>
        <taxon>Paenibacillus</taxon>
    </lineage>
</organism>
<gene>
    <name evidence="2" type="ORF">GK047_10955</name>
</gene>
<comment type="caution">
    <text evidence="2">The sequence shown here is derived from an EMBL/GenBank/DDBJ whole genome shotgun (WGS) entry which is preliminary data.</text>
</comment>
<keyword evidence="1" id="KW-0732">Signal</keyword>
<dbReference type="AlphaFoldDB" id="A0A6G3ZWS7"/>
<feature type="chain" id="PRO_5026253483" evidence="1">
    <location>
        <begin position="25"/>
        <end position="114"/>
    </location>
</feature>
<sequence length="114" mass="11993">MKKFVTASLITALSLTMLAGGASAAESNSAKINISSEQVNPLYLGTVYLNVKVGWTGQLDNFSAPLKFYVGNGNGAVSVTTSGFARANFPGQTSIYTIDVNGNVAYIYEITVTQ</sequence>
<evidence type="ECO:0000313" key="2">
    <source>
        <dbReference type="EMBL" id="NEW06530.1"/>
    </source>
</evidence>
<name>A0A6G3ZWS7_9BACL</name>
<dbReference type="RefSeq" id="WP_163945723.1">
    <property type="nucleotide sequence ID" value="NZ_JAAIKC010000003.1"/>
</dbReference>
<feature type="signal peptide" evidence="1">
    <location>
        <begin position="1"/>
        <end position="24"/>
    </location>
</feature>
<proteinExistence type="predicted"/>
<reference evidence="2" key="1">
    <citation type="submission" date="2020-02" db="EMBL/GenBank/DDBJ databases">
        <authorList>
            <person name="Shen X.-R."/>
            <person name="Zhang Y.-X."/>
        </authorList>
    </citation>
    <scope>NUCLEOTIDE SEQUENCE</scope>
    <source>
        <strain evidence="2">SYP-B3998</strain>
    </source>
</reference>
<protein>
    <submittedName>
        <fullName evidence="2">Uncharacterized protein</fullName>
    </submittedName>
</protein>
<evidence type="ECO:0000256" key="1">
    <source>
        <dbReference type="SAM" id="SignalP"/>
    </source>
</evidence>
<accession>A0A6G3ZWS7</accession>